<organism evidence="1 2">
    <name type="scientific">Corynebacterium phage C3PO</name>
    <dbReference type="NCBI Taxonomy" id="2047868"/>
    <lineage>
        <taxon>Viruses</taxon>
        <taxon>Duplodnaviria</taxon>
        <taxon>Heunggongvirae</taxon>
        <taxon>Uroviricota</taxon>
        <taxon>Caudoviricetes</taxon>
        <taxon>Zierdtviridae</taxon>
        <taxon>Toshachvirinae</taxon>
        <taxon>Ceetrepovirus</taxon>
        <taxon>Ceetrepovirus C3PO</taxon>
        <taxon>Corynebacterium virus C3PO</taxon>
    </lineage>
</organism>
<sequence>MKVIKDIIKKAPSACSSWSVSERKGGEVYLQPEDDGPVVVVNDKLVEDGLDAFAEASLKHSDASFRDTARKIQREQFSKIKLNQEIVSSIIQHGAFGEELF</sequence>
<name>A0A2H4P8B8_9CAUD</name>
<dbReference type="OrthoDB" id="32635at10239"/>
<dbReference type="EMBL" id="MG198776">
    <property type="protein sequence ID" value="ATW58473.1"/>
    <property type="molecule type" value="Genomic_DNA"/>
</dbReference>
<gene>
    <name evidence="1" type="ORF">SEA_C3PO_74</name>
</gene>
<evidence type="ECO:0000313" key="2">
    <source>
        <dbReference type="Proteomes" id="UP000241822"/>
    </source>
</evidence>
<keyword evidence="2" id="KW-1185">Reference proteome</keyword>
<protein>
    <submittedName>
        <fullName evidence="1">Uncharacterized protein</fullName>
    </submittedName>
</protein>
<dbReference type="Proteomes" id="UP000241822">
    <property type="component" value="Segment"/>
</dbReference>
<proteinExistence type="predicted"/>
<evidence type="ECO:0000313" key="1">
    <source>
        <dbReference type="EMBL" id="ATW58473.1"/>
    </source>
</evidence>
<reference evidence="1 2" key="1">
    <citation type="submission" date="2017-10" db="EMBL/GenBank/DDBJ databases">
        <authorList>
            <person name="Almansoob K.M."/>
            <person name="Barra A."/>
            <person name="Canlas S.M."/>
            <person name="Chawla N."/>
            <person name="Johnson B.N."/>
            <person name="Kuhl M.D."/>
            <person name="Lin J.Y."/>
            <person name="Patel D.V."/>
            <person name="Reddy A.G."/>
            <person name="Sobol L."/>
            <person name="Solorzano-Papili D."/>
            <person name="Monti D.L."/>
            <person name="Stoner T.H."/>
            <person name="Garlena R.A."/>
            <person name="Russell D.A."/>
            <person name="Pope W.H."/>
            <person name="Jacobs-Sera D."/>
            <person name="Hatfull G.F."/>
        </authorList>
    </citation>
    <scope>NUCLEOTIDE SEQUENCE [LARGE SCALE GENOMIC DNA]</scope>
</reference>
<accession>A0A2H4P8B8</accession>